<dbReference type="InterPro" id="IPR038807">
    <property type="entry name" value="CCDC150"/>
</dbReference>
<dbReference type="PANTHER" id="PTHR35352">
    <property type="entry name" value="COILED-COIL DOMAIN-CONTAINING PROTEIN 150"/>
    <property type="match status" value="1"/>
</dbReference>
<protein>
    <submittedName>
        <fullName evidence="2">Uncharacterized protein</fullName>
    </submittedName>
</protein>
<evidence type="ECO:0000256" key="1">
    <source>
        <dbReference type="SAM" id="Coils"/>
    </source>
</evidence>
<evidence type="ECO:0000313" key="2">
    <source>
        <dbReference type="EMBL" id="CAJ0945988.1"/>
    </source>
</evidence>
<keyword evidence="1" id="KW-0175">Coiled coil</keyword>
<evidence type="ECO:0000313" key="3">
    <source>
        <dbReference type="Proteomes" id="UP001176940"/>
    </source>
</evidence>
<reference evidence="2" key="1">
    <citation type="submission" date="2023-07" db="EMBL/GenBank/DDBJ databases">
        <authorList>
            <person name="Stuckert A."/>
        </authorList>
    </citation>
    <scope>NUCLEOTIDE SEQUENCE</scope>
</reference>
<keyword evidence="3" id="KW-1185">Reference proteome</keyword>
<name>A0ABN9LQH3_9NEOB</name>
<proteinExistence type="predicted"/>
<feature type="coiled-coil region" evidence="1">
    <location>
        <begin position="118"/>
        <end position="152"/>
    </location>
</feature>
<sequence length="153" mass="17881">MEERNKSVIQQQLSDVCEERARMSETLENVLSSHSKLQKDLETLQTELGQKDNDLLSLHKDRFQNRERFEKLKAELLECNAKATVCKVPAIQRGAQIEPLQKFVEITREDNRKLAQTLNLTLQRNSTLQNLVNELQKELQNKELQEKQLILNQ</sequence>
<accession>A0ABN9LQH3</accession>
<comment type="caution">
    <text evidence="2">The sequence shown here is derived from an EMBL/GenBank/DDBJ whole genome shotgun (WGS) entry which is preliminary data.</text>
</comment>
<dbReference type="Proteomes" id="UP001176940">
    <property type="component" value="Unassembled WGS sequence"/>
</dbReference>
<dbReference type="EMBL" id="CAUEEQ010024628">
    <property type="protein sequence ID" value="CAJ0945988.1"/>
    <property type="molecule type" value="Genomic_DNA"/>
</dbReference>
<gene>
    <name evidence="2" type="ORF">RIMI_LOCUS11075956</name>
</gene>
<dbReference type="PANTHER" id="PTHR35352:SF1">
    <property type="entry name" value="COILED-COIL DOMAIN-CONTAINING PROTEIN 150"/>
    <property type="match status" value="1"/>
</dbReference>
<feature type="coiled-coil region" evidence="1">
    <location>
        <begin position="27"/>
        <end position="54"/>
    </location>
</feature>
<organism evidence="2 3">
    <name type="scientific">Ranitomeya imitator</name>
    <name type="common">mimic poison frog</name>
    <dbReference type="NCBI Taxonomy" id="111125"/>
    <lineage>
        <taxon>Eukaryota</taxon>
        <taxon>Metazoa</taxon>
        <taxon>Chordata</taxon>
        <taxon>Craniata</taxon>
        <taxon>Vertebrata</taxon>
        <taxon>Euteleostomi</taxon>
        <taxon>Amphibia</taxon>
        <taxon>Batrachia</taxon>
        <taxon>Anura</taxon>
        <taxon>Neobatrachia</taxon>
        <taxon>Hyloidea</taxon>
        <taxon>Dendrobatidae</taxon>
        <taxon>Dendrobatinae</taxon>
        <taxon>Ranitomeya</taxon>
    </lineage>
</organism>